<reference evidence="2" key="1">
    <citation type="submission" date="2021-11" db="EMBL/GenBank/DDBJ databases">
        <title>Streptomyces corallinus and Kineosporia corallina sp. nov., two new coral-derived marine actinobacteria.</title>
        <authorList>
            <person name="Buangrab K."/>
            <person name="Sutthacheep M."/>
            <person name="Yeemin T."/>
            <person name="Harunari E."/>
            <person name="Igarashi Y."/>
            <person name="Sripreechasak P."/>
            <person name="Kanchanasin P."/>
            <person name="Tanasupawat S."/>
            <person name="Phongsopitanun W."/>
        </authorList>
    </citation>
    <scope>NUCLEOTIDE SEQUENCE</scope>
    <source>
        <strain evidence="2">JCM 31032</strain>
    </source>
</reference>
<accession>A0A9X1NGJ6</accession>
<protein>
    <submittedName>
        <fullName evidence="2">PRC-barrel domain-containing protein</fullName>
    </submittedName>
</protein>
<feature type="domain" description="PRC-barrel" evidence="1">
    <location>
        <begin position="5"/>
        <end position="62"/>
    </location>
</feature>
<comment type="caution">
    <text evidence="2">The sequence shown here is derived from an EMBL/GenBank/DDBJ whole genome shotgun (WGS) entry which is preliminary data.</text>
</comment>
<dbReference type="EMBL" id="JAJOMB010000017">
    <property type="protein sequence ID" value="MCD5314617.1"/>
    <property type="molecule type" value="Genomic_DNA"/>
</dbReference>
<gene>
    <name evidence="2" type="ORF">LR394_27290</name>
</gene>
<evidence type="ECO:0000313" key="2">
    <source>
        <dbReference type="EMBL" id="MCD5314617.1"/>
    </source>
</evidence>
<proteinExistence type="predicted"/>
<evidence type="ECO:0000259" key="1">
    <source>
        <dbReference type="Pfam" id="PF05239"/>
    </source>
</evidence>
<dbReference type="Pfam" id="PF05239">
    <property type="entry name" value="PRC"/>
    <property type="match status" value="2"/>
</dbReference>
<dbReference type="Gene3D" id="2.30.30.240">
    <property type="entry name" value="PRC-barrel domain"/>
    <property type="match status" value="1"/>
</dbReference>
<dbReference type="InterPro" id="IPR027275">
    <property type="entry name" value="PRC-brl_dom"/>
</dbReference>
<organism evidence="2 3">
    <name type="scientific">Kineosporia babensis</name>
    <dbReference type="NCBI Taxonomy" id="499548"/>
    <lineage>
        <taxon>Bacteria</taxon>
        <taxon>Bacillati</taxon>
        <taxon>Actinomycetota</taxon>
        <taxon>Actinomycetes</taxon>
        <taxon>Kineosporiales</taxon>
        <taxon>Kineosporiaceae</taxon>
        <taxon>Kineosporia</taxon>
    </lineage>
</organism>
<dbReference type="RefSeq" id="WP_231447301.1">
    <property type="nucleotide sequence ID" value="NZ_JAJOMB010000017.1"/>
</dbReference>
<feature type="domain" description="PRC-barrel" evidence="1">
    <location>
        <begin position="95"/>
        <end position="154"/>
    </location>
</feature>
<dbReference type="AlphaFoldDB" id="A0A9X1NGJ6"/>
<name>A0A9X1NGJ6_9ACTN</name>
<sequence>MSVLLRAADLLKRPVVTLAGDDVAQIKDVIYSSGSGELAGFTLNGRGIFAGPLKQTLPWSNVHGLGPAAVMIRDLDSLADRQAFDGELEGAGGVVIGSMVLTHSGRNLGVVTDVILDVREKSTDAVGYEIEPSDKTAPRRQFVPLPDTLSVSGEALILPDTALEFIRDDLAGFGAAVDEFRSRLGRPEAHPSEEPTP</sequence>
<evidence type="ECO:0000313" key="3">
    <source>
        <dbReference type="Proteomes" id="UP001138997"/>
    </source>
</evidence>
<keyword evidence="3" id="KW-1185">Reference proteome</keyword>
<dbReference type="Proteomes" id="UP001138997">
    <property type="component" value="Unassembled WGS sequence"/>
</dbReference>